<feature type="region of interest" description="Disordered" evidence="1">
    <location>
        <begin position="29"/>
        <end position="77"/>
    </location>
</feature>
<dbReference type="EMBL" id="CACRXK020000564">
    <property type="protein sequence ID" value="CAB3982999.1"/>
    <property type="molecule type" value="Genomic_DNA"/>
</dbReference>
<name>A0A6S7G2D2_PARCT</name>
<proteinExistence type="predicted"/>
<comment type="caution">
    <text evidence="2">The sequence shown here is derived from an EMBL/GenBank/DDBJ whole genome shotgun (WGS) entry which is preliminary data.</text>
</comment>
<feature type="compositionally biased region" description="Acidic residues" evidence="1">
    <location>
        <begin position="35"/>
        <end position="60"/>
    </location>
</feature>
<sequence length="92" mass="10289">EDAIACIPDSVHMFVRLLLGEQLLLETAFESGSTEGEDDGTDNEVDLSDDEVVNDTEPVETEDKQSEARHNKRDQHVETRVVSVAQDIVYKD</sequence>
<feature type="non-terminal residue" evidence="2">
    <location>
        <position position="1"/>
    </location>
</feature>
<evidence type="ECO:0000256" key="1">
    <source>
        <dbReference type="SAM" id="MobiDB-lite"/>
    </source>
</evidence>
<organism evidence="2 3">
    <name type="scientific">Paramuricea clavata</name>
    <name type="common">Red gorgonian</name>
    <name type="synonym">Violescent sea-whip</name>
    <dbReference type="NCBI Taxonomy" id="317549"/>
    <lineage>
        <taxon>Eukaryota</taxon>
        <taxon>Metazoa</taxon>
        <taxon>Cnidaria</taxon>
        <taxon>Anthozoa</taxon>
        <taxon>Octocorallia</taxon>
        <taxon>Malacalcyonacea</taxon>
        <taxon>Plexauridae</taxon>
        <taxon>Paramuricea</taxon>
    </lineage>
</organism>
<reference evidence="2" key="1">
    <citation type="submission" date="2020-04" db="EMBL/GenBank/DDBJ databases">
        <authorList>
            <person name="Alioto T."/>
            <person name="Alioto T."/>
            <person name="Gomez Garrido J."/>
        </authorList>
    </citation>
    <scope>NUCLEOTIDE SEQUENCE</scope>
    <source>
        <strain evidence="2">A484AB</strain>
    </source>
</reference>
<gene>
    <name evidence="2" type="ORF">PACLA_8A078276</name>
</gene>
<dbReference type="Proteomes" id="UP001152795">
    <property type="component" value="Unassembled WGS sequence"/>
</dbReference>
<keyword evidence="3" id="KW-1185">Reference proteome</keyword>
<accession>A0A6S7G2D2</accession>
<dbReference type="AlphaFoldDB" id="A0A6S7G2D2"/>
<evidence type="ECO:0000313" key="3">
    <source>
        <dbReference type="Proteomes" id="UP001152795"/>
    </source>
</evidence>
<feature type="compositionally biased region" description="Basic and acidic residues" evidence="1">
    <location>
        <begin position="61"/>
        <end position="77"/>
    </location>
</feature>
<evidence type="ECO:0000313" key="2">
    <source>
        <dbReference type="EMBL" id="CAB3982999.1"/>
    </source>
</evidence>
<protein>
    <submittedName>
        <fullName evidence="2">Uncharacterized protein</fullName>
    </submittedName>
</protein>